<evidence type="ECO:0000256" key="1">
    <source>
        <dbReference type="SAM" id="MobiDB-lite"/>
    </source>
</evidence>
<comment type="caution">
    <text evidence="2">The sequence shown here is derived from an EMBL/GenBank/DDBJ whole genome shotgun (WGS) entry which is preliminary data.</text>
</comment>
<name>A0A9J5Z729_SOLCO</name>
<reference evidence="2 3" key="1">
    <citation type="submission" date="2020-09" db="EMBL/GenBank/DDBJ databases">
        <title>De no assembly of potato wild relative species, Solanum commersonii.</title>
        <authorList>
            <person name="Cho K."/>
        </authorList>
    </citation>
    <scope>NUCLEOTIDE SEQUENCE [LARGE SCALE GENOMIC DNA]</scope>
    <source>
        <strain evidence="2">LZ3.2</strain>
        <tissue evidence="2">Leaf</tissue>
    </source>
</reference>
<protein>
    <submittedName>
        <fullName evidence="2">Uncharacterized protein</fullName>
    </submittedName>
</protein>
<evidence type="ECO:0000313" key="2">
    <source>
        <dbReference type="EMBL" id="KAG5608045.1"/>
    </source>
</evidence>
<sequence length="102" mass="11142">MRACHDLCRPADARMPQPMSTGRCMHGMAYVARTMSASHGQCAQATSNVAQPMSTGHILRRLTDMCKPRDDASRPHPTSANRCVQITDDVGMPRSTSTDHCV</sequence>
<evidence type="ECO:0000313" key="3">
    <source>
        <dbReference type="Proteomes" id="UP000824120"/>
    </source>
</evidence>
<dbReference type="EMBL" id="JACXVP010000004">
    <property type="protein sequence ID" value="KAG5608045.1"/>
    <property type="molecule type" value="Genomic_DNA"/>
</dbReference>
<gene>
    <name evidence="2" type="ORF">H5410_019326</name>
</gene>
<proteinExistence type="predicted"/>
<organism evidence="2 3">
    <name type="scientific">Solanum commersonii</name>
    <name type="common">Commerson's wild potato</name>
    <name type="synonym">Commerson's nightshade</name>
    <dbReference type="NCBI Taxonomy" id="4109"/>
    <lineage>
        <taxon>Eukaryota</taxon>
        <taxon>Viridiplantae</taxon>
        <taxon>Streptophyta</taxon>
        <taxon>Embryophyta</taxon>
        <taxon>Tracheophyta</taxon>
        <taxon>Spermatophyta</taxon>
        <taxon>Magnoliopsida</taxon>
        <taxon>eudicotyledons</taxon>
        <taxon>Gunneridae</taxon>
        <taxon>Pentapetalae</taxon>
        <taxon>asterids</taxon>
        <taxon>lamiids</taxon>
        <taxon>Solanales</taxon>
        <taxon>Solanaceae</taxon>
        <taxon>Solanoideae</taxon>
        <taxon>Solaneae</taxon>
        <taxon>Solanum</taxon>
    </lineage>
</organism>
<dbReference type="AlphaFoldDB" id="A0A9J5Z729"/>
<dbReference type="Proteomes" id="UP000824120">
    <property type="component" value="Chromosome 4"/>
</dbReference>
<keyword evidence="3" id="KW-1185">Reference proteome</keyword>
<feature type="region of interest" description="Disordered" evidence="1">
    <location>
        <begin position="67"/>
        <end position="102"/>
    </location>
</feature>
<accession>A0A9J5Z729</accession>